<evidence type="ECO:0000313" key="3">
    <source>
        <dbReference type="Proteomes" id="UP000183994"/>
    </source>
</evidence>
<keyword evidence="1" id="KW-0732">Signal</keyword>
<dbReference type="RefSeq" id="WP_073475649.1">
    <property type="nucleotide sequence ID" value="NZ_FQZU01000011.1"/>
</dbReference>
<protein>
    <submittedName>
        <fullName evidence="2">Conserved repeat domain-containing protein</fullName>
    </submittedName>
</protein>
<name>A0A1M6LT53_9BACT</name>
<feature type="signal peptide" evidence="1">
    <location>
        <begin position="1"/>
        <end position="23"/>
    </location>
</feature>
<sequence>MKRLAIAAMAIFAVITLTTGAWAVGTGAGATISNTASVSWDVGPGSFTGNSNTDTITVDELINVDVVQTDANNIPVEMGDTLAVTTYTVTNIGNGTEQFNLTALSAITDGDDDFNPSHRFIYLETNGSAGYQATDTQYTGPAQVELDADEVMTVYLLNDIPSTGLSDGDLGKVRLTAYSDTTGAVASAGDHYAGQGSNGAADAVAGVTAGRDNDEWFYEVVAVQIAVVKASSVDDGYGGSAAIPGAVITYSLAVTATGSGDATNVVLEDSIPAGTEYVTGSLQLDGGAPAGTDFTDASDSDGADYDSGVVTFTLNDITDLDTYNTADGTHTFTFQVTIIDTGVTP</sequence>
<accession>A0A1M6LT53</accession>
<dbReference type="STRING" id="1121393.SAMN02745216_02177"/>
<dbReference type="AlphaFoldDB" id="A0A1M6LT53"/>
<dbReference type="EMBL" id="FQZU01000011">
    <property type="protein sequence ID" value="SHJ74335.1"/>
    <property type="molecule type" value="Genomic_DNA"/>
</dbReference>
<proteinExistence type="predicted"/>
<dbReference type="Proteomes" id="UP000183994">
    <property type="component" value="Unassembled WGS sequence"/>
</dbReference>
<dbReference type="NCBIfam" id="TIGR01451">
    <property type="entry name" value="B_ant_repeat"/>
    <property type="match status" value="1"/>
</dbReference>
<gene>
    <name evidence="2" type="ORF">SAMN02745216_02177</name>
</gene>
<feature type="chain" id="PRO_5012455033" evidence="1">
    <location>
        <begin position="24"/>
        <end position="345"/>
    </location>
</feature>
<evidence type="ECO:0000256" key="1">
    <source>
        <dbReference type="SAM" id="SignalP"/>
    </source>
</evidence>
<dbReference type="PANTHER" id="PTHR34819">
    <property type="entry name" value="LARGE CYSTEINE-RICH PERIPLASMIC PROTEIN OMCB"/>
    <property type="match status" value="1"/>
</dbReference>
<keyword evidence="3" id="KW-1185">Reference proteome</keyword>
<dbReference type="OrthoDB" id="5402115at2"/>
<reference evidence="3" key="1">
    <citation type="submission" date="2016-11" db="EMBL/GenBank/DDBJ databases">
        <authorList>
            <person name="Varghese N."/>
            <person name="Submissions S."/>
        </authorList>
    </citation>
    <scope>NUCLEOTIDE SEQUENCE [LARGE SCALE GENOMIC DNA]</scope>
    <source>
        <strain evidence="3">DSM 16219</strain>
    </source>
</reference>
<evidence type="ECO:0000313" key="2">
    <source>
        <dbReference type="EMBL" id="SHJ74335.1"/>
    </source>
</evidence>
<organism evidence="2 3">
    <name type="scientific">Desulfatibacillum alkenivorans DSM 16219</name>
    <dbReference type="NCBI Taxonomy" id="1121393"/>
    <lineage>
        <taxon>Bacteria</taxon>
        <taxon>Pseudomonadati</taxon>
        <taxon>Thermodesulfobacteriota</taxon>
        <taxon>Desulfobacteria</taxon>
        <taxon>Desulfobacterales</taxon>
        <taxon>Desulfatibacillaceae</taxon>
        <taxon>Desulfatibacillum</taxon>
    </lineage>
</organism>
<dbReference type="InterPro" id="IPR047589">
    <property type="entry name" value="DUF11_rpt"/>
</dbReference>
<dbReference type="InterPro" id="IPR051172">
    <property type="entry name" value="Chlamydia_OmcB"/>
</dbReference>